<keyword evidence="1" id="KW-0812">Transmembrane</keyword>
<evidence type="ECO:0000313" key="3">
    <source>
        <dbReference type="Proteomes" id="UP000621492"/>
    </source>
</evidence>
<dbReference type="AlphaFoldDB" id="A0A9W5X7K9"/>
<name>A0A9W5X7K9_9BACI</name>
<evidence type="ECO:0000256" key="1">
    <source>
        <dbReference type="SAM" id="Phobius"/>
    </source>
</evidence>
<sequence>MSEVVHISEHSKFQGARIPLVSDIIKEEQLSLSGIEAAAASYDSNQEEEFIMDASIKGYIDDRINSLEKSINHRMDSQEKLLSEKIDHLHTKNEKTIKESISEFKVSFDKDRKEDRKFFVTTAIAISAVVVAILGFVF</sequence>
<evidence type="ECO:0000313" key="2">
    <source>
        <dbReference type="EMBL" id="GGB61300.1"/>
    </source>
</evidence>
<keyword evidence="1" id="KW-1133">Transmembrane helix</keyword>
<keyword evidence="1" id="KW-0472">Membrane</keyword>
<comment type="caution">
    <text evidence="2">The sequence shown here is derived from an EMBL/GenBank/DDBJ whole genome shotgun (WGS) entry which is preliminary data.</text>
</comment>
<reference evidence="2" key="2">
    <citation type="submission" date="2020-09" db="EMBL/GenBank/DDBJ databases">
        <authorList>
            <person name="Sun Q."/>
            <person name="Zhou Y."/>
        </authorList>
    </citation>
    <scope>NUCLEOTIDE SEQUENCE</scope>
    <source>
        <strain evidence="2">CGMCC 1.15454</strain>
    </source>
</reference>
<proteinExistence type="predicted"/>
<dbReference type="Proteomes" id="UP000621492">
    <property type="component" value="Unassembled WGS sequence"/>
</dbReference>
<accession>A0A9W5X7K9</accession>
<organism evidence="2 3">
    <name type="scientific">Lentibacillus populi</name>
    <dbReference type="NCBI Taxonomy" id="1827502"/>
    <lineage>
        <taxon>Bacteria</taxon>
        <taxon>Bacillati</taxon>
        <taxon>Bacillota</taxon>
        <taxon>Bacilli</taxon>
        <taxon>Bacillales</taxon>
        <taxon>Bacillaceae</taxon>
        <taxon>Lentibacillus</taxon>
    </lineage>
</organism>
<protein>
    <submittedName>
        <fullName evidence="2">Uncharacterized protein</fullName>
    </submittedName>
</protein>
<reference evidence="2" key="1">
    <citation type="journal article" date="2014" name="Int. J. Syst. Evol. Microbiol.">
        <title>Complete genome sequence of Corynebacterium casei LMG S-19264T (=DSM 44701T), isolated from a smear-ripened cheese.</title>
        <authorList>
            <consortium name="US DOE Joint Genome Institute (JGI-PGF)"/>
            <person name="Walter F."/>
            <person name="Albersmeier A."/>
            <person name="Kalinowski J."/>
            <person name="Ruckert C."/>
        </authorList>
    </citation>
    <scope>NUCLEOTIDE SEQUENCE</scope>
    <source>
        <strain evidence="2">CGMCC 1.15454</strain>
    </source>
</reference>
<feature type="transmembrane region" description="Helical" evidence="1">
    <location>
        <begin position="118"/>
        <end position="137"/>
    </location>
</feature>
<dbReference type="RefSeq" id="WP_188725868.1">
    <property type="nucleotide sequence ID" value="NZ_BMJD01000065.1"/>
</dbReference>
<gene>
    <name evidence="2" type="ORF">GCM10011409_43180</name>
</gene>
<dbReference type="EMBL" id="BMJD01000065">
    <property type="protein sequence ID" value="GGB61300.1"/>
    <property type="molecule type" value="Genomic_DNA"/>
</dbReference>
<keyword evidence="3" id="KW-1185">Reference proteome</keyword>